<dbReference type="InterPro" id="IPR024997">
    <property type="entry name" value="DUF3892"/>
</dbReference>
<dbReference type="EMBL" id="CP013243">
    <property type="protein sequence ID" value="APH13764.1"/>
    <property type="molecule type" value="Genomic_DNA"/>
</dbReference>
<accession>A0A1L3NCB2</accession>
<evidence type="ECO:0008006" key="3">
    <source>
        <dbReference type="Google" id="ProtNLM"/>
    </source>
</evidence>
<dbReference type="Proteomes" id="UP000182204">
    <property type="component" value="Chromosome"/>
</dbReference>
<proteinExistence type="predicted"/>
<sequence length="87" mass="9255">MIGGNNNFGKDIVALVKDGKGAVTGYKLNNGELLTKEQAIERAAEGEINNVVIGTAQNGEQYLHGIPEKTGGIDLQTLPTIKQNSFE</sequence>
<dbReference type="AlphaFoldDB" id="A0A1L3NCB2"/>
<evidence type="ECO:0000313" key="1">
    <source>
        <dbReference type="EMBL" id="APH13764.1"/>
    </source>
</evidence>
<evidence type="ECO:0000313" key="2">
    <source>
        <dbReference type="Proteomes" id="UP000182204"/>
    </source>
</evidence>
<dbReference type="RefSeq" id="WP_072585345.1">
    <property type="nucleotide sequence ID" value="NZ_CP013243.1"/>
</dbReference>
<dbReference type="Pfam" id="PF13031">
    <property type="entry name" value="DUF3892"/>
    <property type="match status" value="1"/>
</dbReference>
<reference evidence="1 2" key="1">
    <citation type="submission" date="2015-11" db="EMBL/GenBank/DDBJ databases">
        <authorList>
            <person name="Hill K.K."/>
            <person name="Shirey T.B."/>
            <person name="Raphael B."/>
            <person name="Daligault H.E."/>
            <person name="Davenport K.W."/>
            <person name="Bruce D.C."/>
            <person name="Foley B.T."/>
            <person name="Johnson S.L."/>
        </authorList>
    </citation>
    <scope>NUCLEOTIDE SEQUENCE [LARGE SCALE GENOMIC DNA]</scope>
    <source>
        <strain evidence="1 2">CDC_1632</strain>
    </source>
</reference>
<gene>
    <name evidence="1" type="ORF">NPD5_1583</name>
</gene>
<name>A0A1L3NCB2_CLOSG</name>
<protein>
    <recommendedName>
        <fullName evidence="3">DUF3892 domain-containing protein</fullName>
    </recommendedName>
</protein>
<organism evidence="1 2">
    <name type="scientific">Clostridium sporogenes</name>
    <dbReference type="NCBI Taxonomy" id="1509"/>
    <lineage>
        <taxon>Bacteria</taxon>
        <taxon>Bacillati</taxon>
        <taxon>Bacillota</taxon>
        <taxon>Clostridia</taxon>
        <taxon>Eubacteriales</taxon>
        <taxon>Clostridiaceae</taxon>
        <taxon>Clostridium</taxon>
    </lineage>
</organism>